<dbReference type="GO" id="GO:0000215">
    <property type="term" value="F:tRNA 2'-phosphotransferase activity"/>
    <property type="evidence" value="ECO:0007669"/>
    <property type="project" value="TreeGrafter"/>
</dbReference>
<reference evidence="6 7" key="1">
    <citation type="submission" date="2019-11" db="EMBL/GenBank/DDBJ databases">
        <title>Genome analysis of Rhizobacterium cereale a novel genus and species isolated from maize roots in North Spain.</title>
        <authorList>
            <person name="Menendez E."/>
            <person name="Flores-Felix J.D."/>
            <person name="Ramirez-Bahena M.-H."/>
            <person name="Igual J.M."/>
            <person name="Garcia-Fraile P."/>
            <person name="Peix A."/>
            <person name="Velazquez E."/>
        </authorList>
    </citation>
    <scope>NUCLEOTIDE SEQUENCE [LARGE SCALE GENOMIC DNA]</scope>
    <source>
        <strain evidence="6 7">RZME27</strain>
    </source>
</reference>
<evidence type="ECO:0000313" key="6">
    <source>
        <dbReference type="EMBL" id="MQY45572.1"/>
    </source>
</evidence>
<dbReference type="HAMAP" id="MF_00299">
    <property type="entry name" value="KptA"/>
    <property type="match status" value="1"/>
</dbReference>
<dbReference type="NCBIfam" id="NF002014">
    <property type="entry name" value="PRK00819.1-4"/>
    <property type="match status" value="1"/>
</dbReference>
<dbReference type="Gene3D" id="1.10.10.970">
    <property type="entry name" value="RNA 2'-phosphotransferase, Tpt1/KptA family, N-terminal domain"/>
    <property type="match status" value="1"/>
</dbReference>
<keyword evidence="3 5" id="KW-0520">NAD</keyword>
<dbReference type="Pfam" id="PF01885">
    <property type="entry name" value="PTS_2-RNA"/>
    <property type="match status" value="1"/>
</dbReference>
<dbReference type="SUPFAM" id="SSF56399">
    <property type="entry name" value="ADP-ribosylation"/>
    <property type="match status" value="1"/>
</dbReference>
<dbReference type="PANTHER" id="PTHR12684:SF2">
    <property type="entry name" value="TRNA 2'-PHOSPHOTRANSFERASE 1"/>
    <property type="match status" value="1"/>
</dbReference>
<evidence type="ECO:0000256" key="5">
    <source>
        <dbReference type="HAMAP-Rule" id="MF_00299"/>
    </source>
</evidence>
<evidence type="ECO:0000256" key="2">
    <source>
        <dbReference type="ARBA" id="ARBA00022679"/>
    </source>
</evidence>
<sequence>MSSEISRLLSHVLRHAPERLGITLDANGWTPVDALIVAARNQGFKIDREILENTVATSDKKRFSLSDDGRLIRAAQGHSVAIDLALTPREPPPSLFHGTSRDNLDSILAEGLKAGSRRHVHLSLDEETAIKVGSRHGKPVVLKVDTGAMQRDGFEFFQADNGVWLTDKVPPAYLGFDGV</sequence>
<accession>A0A6A8A312</accession>
<dbReference type="AlphaFoldDB" id="A0A6A8A312"/>
<dbReference type="GO" id="GO:0006388">
    <property type="term" value="P:tRNA splicing, via endonucleolytic cleavage and ligation"/>
    <property type="evidence" value="ECO:0007669"/>
    <property type="project" value="UniProtKB-UniRule"/>
</dbReference>
<dbReference type="InterPro" id="IPR022928">
    <property type="entry name" value="RNA_2'-PTrans_KptA"/>
</dbReference>
<comment type="similarity">
    <text evidence="1 5">Belongs to the KptA/TPT1 family.</text>
</comment>
<evidence type="ECO:0000256" key="1">
    <source>
        <dbReference type="ARBA" id="ARBA00009836"/>
    </source>
</evidence>
<dbReference type="RefSeq" id="WP_153353101.1">
    <property type="nucleotide sequence ID" value="NZ_JAYKOO010000001.1"/>
</dbReference>
<evidence type="ECO:0000256" key="3">
    <source>
        <dbReference type="ARBA" id="ARBA00023027"/>
    </source>
</evidence>
<dbReference type="GO" id="GO:0003950">
    <property type="term" value="F:NAD+ poly-ADP-ribosyltransferase activity"/>
    <property type="evidence" value="ECO:0007669"/>
    <property type="project" value="InterPro"/>
</dbReference>
<evidence type="ECO:0000313" key="7">
    <source>
        <dbReference type="Proteomes" id="UP000435138"/>
    </source>
</evidence>
<dbReference type="Proteomes" id="UP000435138">
    <property type="component" value="Unassembled WGS sequence"/>
</dbReference>
<dbReference type="PANTHER" id="PTHR12684">
    <property type="entry name" value="PUTATIVE PHOSPHOTRANSFERASE"/>
    <property type="match status" value="1"/>
</dbReference>
<keyword evidence="7" id="KW-1185">Reference proteome</keyword>
<dbReference type="InterPro" id="IPR002745">
    <property type="entry name" value="Ptrans_KptA/Tpt1"/>
</dbReference>
<dbReference type="EMBL" id="WIXI01000035">
    <property type="protein sequence ID" value="MQY45572.1"/>
    <property type="molecule type" value="Genomic_DNA"/>
</dbReference>
<proteinExistence type="inferred from homology"/>
<dbReference type="InterPro" id="IPR042081">
    <property type="entry name" value="RNA_2'-PTrans_C"/>
</dbReference>
<protein>
    <recommendedName>
        <fullName evidence="5">Probable RNA 2'-phosphotransferase</fullName>
        <ecNumber evidence="5">2.7.1.-</ecNumber>
    </recommendedName>
</protein>
<gene>
    <name evidence="5" type="primary">kptA</name>
    <name evidence="6" type="ORF">GAO09_05790</name>
</gene>
<dbReference type="Gene3D" id="3.20.170.30">
    <property type="match status" value="1"/>
</dbReference>
<dbReference type="EC" id="2.7.1.-" evidence="5"/>
<comment type="caution">
    <text evidence="6">The sequence shown here is derived from an EMBL/GenBank/DDBJ whole genome shotgun (WGS) entry which is preliminary data.</text>
</comment>
<keyword evidence="2 5" id="KW-0808">Transferase</keyword>
<comment type="function">
    <text evidence="4 5">Removes the 2'-phosphate from RNA via an intermediate in which the phosphate is ADP-ribosylated by NAD followed by a presumed transesterification to release the RNA and generate ADP-ribose 1''-2''-cyclic phosphate (APPR&gt;P). May function as an ADP-ribosylase.</text>
</comment>
<dbReference type="InterPro" id="IPR042080">
    <property type="entry name" value="RNA_2'-PTrans_N"/>
</dbReference>
<name>A0A6A8A312_9HYPH</name>
<evidence type="ECO:0000256" key="4">
    <source>
        <dbReference type="ARBA" id="ARBA00025212"/>
    </source>
</evidence>
<organism evidence="6 7">
    <name type="scientific">Endobacterium cereale</name>
    <dbReference type="NCBI Taxonomy" id="2663029"/>
    <lineage>
        <taxon>Bacteria</taxon>
        <taxon>Pseudomonadati</taxon>
        <taxon>Pseudomonadota</taxon>
        <taxon>Alphaproteobacteria</taxon>
        <taxon>Hyphomicrobiales</taxon>
        <taxon>Rhizobiaceae</taxon>
        <taxon>Endobacterium</taxon>
    </lineage>
</organism>